<accession>A0ABS8DIB1</accession>
<proteinExistence type="predicted"/>
<dbReference type="RefSeq" id="WP_025641557.1">
    <property type="nucleotide sequence ID" value="NZ_JAJCIQ010000008.1"/>
</dbReference>
<protein>
    <submittedName>
        <fullName evidence="1">Uncharacterized protein</fullName>
    </submittedName>
</protein>
<name>A0ABS8DIB1_9FIRM</name>
<organism evidence="1 2">
    <name type="scientific">Bariatricus massiliensis</name>
    <dbReference type="NCBI Taxonomy" id="1745713"/>
    <lineage>
        <taxon>Bacteria</taxon>
        <taxon>Bacillati</taxon>
        <taxon>Bacillota</taxon>
        <taxon>Clostridia</taxon>
        <taxon>Lachnospirales</taxon>
        <taxon>Lachnospiraceae</taxon>
        <taxon>Bariatricus</taxon>
    </lineage>
</organism>
<keyword evidence="2" id="KW-1185">Reference proteome</keyword>
<sequence length="248" mass="29159">MSSEIFYDKAFIRVGEKYIPIVNHGSSNCFDIDRRGREIPEKRWSVLNYPHTGRMLFTAEEMQEIASIYEEANMNNRGGTRKSRNRTFEEGEFGRWILAGMKSAHTVEDYRKHGNAVIVVDYDHEYWQRHYVATTEELLDKIDELSGHSITVSFRNNRHVIHPPMRRKRTPFDFGTLSEFYVLRAEQGYFVKRSSRKIWLARIPEPQSQIVRKFKTEKAAQDYLDRNQKFFSGCVFEIECVQNGGVLS</sequence>
<comment type="caution">
    <text evidence="1">The sequence shown here is derived from an EMBL/GenBank/DDBJ whole genome shotgun (WGS) entry which is preliminary data.</text>
</comment>
<dbReference type="EMBL" id="JAJCIS010000007">
    <property type="protein sequence ID" value="MCB7387889.1"/>
    <property type="molecule type" value="Genomic_DNA"/>
</dbReference>
<evidence type="ECO:0000313" key="2">
    <source>
        <dbReference type="Proteomes" id="UP001299546"/>
    </source>
</evidence>
<gene>
    <name evidence="1" type="ORF">LIZ65_11365</name>
</gene>
<dbReference type="Proteomes" id="UP001299546">
    <property type="component" value="Unassembled WGS sequence"/>
</dbReference>
<reference evidence="1 2" key="1">
    <citation type="submission" date="2021-10" db="EMBL/GenBank/DDBJ databases">
        <title>Collection of gut derived symbiotic bacterial strains cultured from healthy donors.</title>
        <authorList>
            <person name="Lin H."/>
            <person name="Littmann E."/>
            <person name="Kohout C."/>
            <person name="Pamer E.G."/>
        </authorList>
    </citation>
    <scope>NUCLEOTIDE SEQUENCE [LARGE SCALE GENOMIC DNA]</scope>
    <source>
        <strain evidence="1 2">DFI.1.165</strain>
    </source>
</reference>
<evidence type="ECO:0000313" key="1">
    <source>
        <dbReference type="EMBL" id="MCB7387889.1"/>
    </source>
</evidence>